<gene>
    <name evidence="7" type="ORF">EI168_02425</name>
</gene>
<comment type="caution">
    <text evidence="3">Lacks conserved residue(s) required for the propagation of feature annotation.</text>
</comment>
<dbReference type="PANTHER" id="PTHR21621">
    <property type="entry name" value="RIBOSOMAL PROTEIN S6 MODIFICATION PROTEIN"/>
    <property type="match status" value="1"/>
</dbReference>
<evidence type="ECO:0000256" key="4">
    <source>
        <dbReference type="RuleBase" id="RU004168"/>
    </source>
</evidence>
<keyword evidence="2" id="KW-0067">ATP-binding</keyword>
<dbReference type="Proteomes" id="UP001645039">
    <property type="component" value="Unassembled WGS sequence"/>
</dbReference>
<dbReference type="InterPro" id="IPR013815">
    <property type="entry name" value="ATP_grasp_subdomain_1"/>
</dbReference>
<dbReference type="Gene3D" id="3.30.70.100">
    <property type="match status" value="1"/>
</dbReference>
<keyword evidence="2" id="KW-0547">Nucleotide-binding</keyword>
<keyword evidence="8" id="KW-1185">Reference proteome</keyword>
<dbReference type="Pfam" id="PF08443">
    <property type="entry name" value="RimK"/>
    <property type="match status" value="1"/>
</dbReference>
<evidence type="ECO:0000259" key="6">
    <source>
        <dbReference type="PROSITE" id="PS51160"/>
    </source>
</evidence>
<dbReference type="Gene3D" id="3.30.1490.20">
    <property type="entry name" value="ATP-grasp fold, A domain"/>
    <property type="match status" value="1"/>
</dbReference>
<organism evidence="7 8">
    <name type="scientific">Halomonas casei</name>
    <dbReference type="NCBI Taxonomy" id="2742613"/>
    <lineage>
        <taxon>Bacteria</taxon>
        <taxon>Pseudomonadati</taxon>
        <taxon>Pseudomonadota</taxon>
        <taxon>Gammaproteobacteria</taxon>
        <taxon>Oceanospirillales</taxon>
        <taxon>Halomonadaceae</taxon>
        <taxon>Halomonas</taxon>
    </lineage>
</organism>
<dbReference type="PROSITE" id="PS51160">
    <property type="entry name" value="ACYLPHOSPHATASE_3"/>
    <property type="match status" value="1"/>
</dbReference>
<evidence type="ECO:0000256" key="1">
    <source>
        <dbReference type="ARBA" id="ARBA00023211"/>
    </source>
</evidence>
<dbReference type="InterPro" id="IPR013651">
    <property type="entry name" value="ATP-grasp_RimK-type"/>
</dbReference>
<dbReference type="SUPFAM" id="SSF54975">
    <property type="entry name" value="Acylphosphatase/BLUF domain-like"/>
    <property type="match status" value="1"/>
</dbReference>
<dbReference type="PANTHER" id="PTHR21621:SF0">
    <property type="entry name" value="BETA-CITRYLGLUTAMATE SYNTHASE B-RELATED"/>
    <property type="match status" value="1"/>
</dbReference>
<accession>A0ABR9EXY6</accession>
<dbReference type="Gene3D" id="3.30.470.20">
    <property type="entry name" value="ATP-grasp fold, B domain"/>
    <property type="match status" value="2"/>
</dbReference>
<comment type="similarity">
    <text evidence="4">Belongs to the acylphosphatase family.</text>
</comment>
<feature type="domain" description="ATP-grasp" evidence="5">
    <location>
        <begin position="82"/>
        <end position="335"/>
    </location>
</feature>
<evidence type="ECO:0000256" key="2">
    <source>
        <dbReference type="PROSITE-ProRule" id="PRU00409"/>
    </source>
</evidence>
<dbReference type="Pfam" id="PF00708">
    <property type="entry name" value="Acylphosphatase"/>
    <property type="match status" value="1"/>
</dbReference>
<dbReference type="PROSITE" id="PS50975">
    <property type="entry name" value="ATP_GRASP"/>
    <property type="match status" value="1"/>
</dbReference>
<evidence type="ECO:0000256" key="3">
    <source>
        <dbReference type="PROSITE-ProRule" id="PRU00520"/>
    </source>
</evidence>
<evidence type="ECO:0000313" key="8">
    <source>
        <dbReference type="Proteomes" id="UP001645039"/>
    </source>
</evidence>
<dbReference type="InterPro" id="IPR011761">
    <property type="entry name" value="ATP-grasp"/>
</dbReference>
<protein>
    <submittedName>
        <fullName evidence="7">Acylphosphatase</fullName>
    </submittedName>
</protein>
<evidence type="ECO:0000313" key="7">
    <source>
        <dbReference type="EMBL" id="MBE0398964.1"/>
    </source>
</evidence>
<comment type="caution">
    <text evidence="7">The sequence shown here is derived from an EMBL/GenBank/DDBJ whole genome shotgun (WGS) entry which is preliminary data.</text>
</comment>
<name>A0ABR9EXY6_9GAMM</name>
<proteinExistence type="inferred from homology"/>
<dbReference type="EMBL" id="RRZD01000002">
    <property type="protein sequence ID" value="MBE0398964.1"/>
    <property type="molecule type" value="Genomic_DNA"/>
</dbReference>
<dbReference type="SUPFAM" id="SSF56059">
    <property type="entry name" value="Glutathione synthetase ATP-binding domain-like"/>
    <property type="match status" value="1"/>
</dbReference>
<evidence type="ECO:0000259" key="5">
    <source>
        <dbReference type="PROSITE" id="PS50975"/>
    </source>
</evidence>
<sequence>MIKDFKFDESQKFYKLLGYKAHVLRRALRQKNIVIEFFKDEKGSSRKWVAQGKNKTIAFNQTMPIKTLSGARRLTNDKENTKQILNKSGIRVPKGIVIDASDFDKALDWFNTLENKKVVAKPISGSHGNGIVSAINSAHKLKTTLQNSISQKLVLEEHIDGFDHRILVVGGKVIAAMKRWPSNVVGDGRLTVHELVQLKNKTRIKNPFDGRFPVVINDESLRLLSEQGIDSNGIPKKGQRIYLRTVSNIGSGGEGEDVTDMIHPDFIKVAEDCWRAFDDVECCGVDMMLSDISQPADAQSHAVIEINVNCDIPIHHWPAIGRPIDVASYIADHYFPDDELELNHAAKVVIQCKSKGVGYTKWLARQAVLFGLTGYCKNLNGTVEVLIEGSKNSIDSVLRMCAAGPGKITPVDIHYEFVPHERNESFKIL</sequence>
<reference evidence="7 8" key="1">
    <citation type="submission" date="2020-07" db="EMBL/GenBank/DDBJ databases">
        <title>Halophilic bacteria isolated from french cheeses.</title>
        <authorList>
            <person name="Kothe C.I."/>
            <person name="Farah-Kraiem B."/>
            <person name="Renault P."/>
            <person name="Dridi B."/>
        </authorList>
    </citation>
    <scope>NUCLEOTIDE SEQUENCE [LARGE SCALE GENOMIC DNA]</scope>
    <source>
        <strain evidence="7 8">FME1</strain>
    </source>
</reference>
<keyword evidence="1" id="KW-0464">Manganese</keyword>
<dbReference type="InterPro" id="IPR036046">
    <property type="entry name" value="Acylphosphatase-like_dom_sf"/>
</dbReference>
<feature type="domain" description="Acylphosphatase-like" evidence="6">
    <location>
        <begin position="345"/>
        <end position="429"/>
    </location>
</feature>
<dbReference type="RefSeq" id="WP_192535877.1">
    <property type="nucleotide sequence ID" value="NZ_RRZD01000002.1"/>
</dbReference>
<dbReference type="InterPro" id="IPR001792">
    <property type="entry name" value="Acylphosphatase-like_dom"/>
</dbReference>